<comment type="caution">
    <text evidence="4">The sequence shown here is derived from an EMBL/GenBank/DDBJ whole genome shotgun (WGS) entry which is preliminary data.</text>
</comment>
<dbReference type="PANTHER" id="PTHR40278">
    <property type="entry name" value="DNA UTILIZATION PROTEIN HOFN"/>
    <property type="match status" value="1"/>
</dbReference>
<dbReference type="GO" id="GO:0043683">
    <property type="term" value="P:type IV pilus assembly"/>
    <property type="evidence" value="ECO:0007669"/>
    <property type="project" value="TreeGrafter"/>
</dbReference>
<dbReference type="GO" id="GO:0043107">
    <property type="term" value="P:type IV pilus-dependent motility"/>
    <property type="evidence" value="ECO:0007669"/>
    <property type="project" value="TreeGrafter"/>
</dbReference>
<accession>A0AAV3IQI8</accession>
<dbReference type="AlphaFoldDB" id="A0AAV3IQI8"/>
<evidence type="ECO:0008006" key="6">
    <source>
        <dbReference type="Google" id="ProtNLM"/>
    </source>
</evidence>
<dbReference type="InterPro" id="IPR052534">
    <property type="entry name" value="Extracell_DNA_Util/SecSys_Comp"/>
</dbReference>
<keyword evidence="3" id="KW-0812">Transmembrane</keyword>
<name>A0AAV3IQI8_ACINO</name>
<gene>
    <name evidence="4" type="ORF">F958_00935</name>
</gene>
<dbReference type="Proteomes" id="UP000013028">
    <property type="component" value="Unassembled WGS sequence"/>
</dbReference>
<feature type="coiled-coil region" evidence="1">
    <location>
        <begin position="47"/>
        <end position="91"/>
    </location>
</feature>
<dbReference type="EMBL" id="APPP01000009">
    <property type="protein sequence ID" value="ENV41809.1"/>
    <property type="molecule type" value="Genomic_DNA"/>
</dbReference>
<protein>
    <recommendedName>
        <fullName evidence="6">Fimbrial assembly family protein</fullName>
    </recommendedName>
</protein>
<proteinExistence type="predicted"/>
<reference evidence="4 5" key="1">
    <citation type="submission" date="2013-02" db="EMBL/GenBank/DDBJ databases">
        <title>The Genome Sequence of Acinetobacter nosocomialis NIPH 386.</title>
        <authorList>
            <consortium name="The Broad Institute Genome Sequencing Platform"/>
            <consortium name="The Broad Institute Genome Sequencing Center for Infectious Disease"/>
            <person name="Cerqueira G."/>
            <person name="Feldgarden M."/>
            <person name="Courvalin P."/>
            <person name="Perichon B."/>
            <person name="Grillot-Courvalin C."/>
            <person name="Clermont D."/>
            <person name="Rocha E."/>
            <person name="Yoon E.-J."/>
            <person name="Nemec A."/>
            <person name="Walker B."/>
            <person name="Young S.K."/>
            <person name="Zeng Q."/>
            <person name="Gargeya S."/>
            <person name="Fitzgerald M."/>
            <person name="Haas B."/>
            <person name="Abouelleil A."/>
            <person name="Alvarado L."/>
            <person name="Arachchi H.M."/>
            <person name="Berlin A.M."/>
            <person name="Chapman S.B."/>
            <person name="Dewar J."/>
            <person name="Goldberg J."/>
            <person name="Griggs A."/>
            <person name="Gujja S."/>
            <person name="Hansen M."/>
            <person name="Howarth C."/>
            <person name="Imamovic A."/>
            <person name="Larimer J."/>
            <person name="McCowan C."/>
            <person name="Murphy C."/>
            <person name="Neiman D."/>
            <person name="Pearson M."/>
            <person name="Priest M."/>
            <person name="Roberts A."/>
            <person name="Saif S."/>
            <person name="Shea T."/>
            <person name="Sisk P."/>
            <person name="Sykes S."/>
            <person name="Wortman J."/>
            <person name="Nusbaum C."/>
            <person name="Birren B."/>
        </authorList>
    </citation>
    <scope>NUCLEOTIDE SEQUENCE [LARGE SCALE GENOMIC DNA]</scope>
    <source>
        <strain evidence="4 5">NIPH 386</strain>
    </source>
</reference>
<evidence type="ECO:0000313" key="5">
    <source>
        <dbReference type="Proteomes" id="UP000013028"/>
    </source>
</evidence>
<organism evidence="4 5">
    <name type="scientific">Acinetobacter nosocomialis NIPH 386</name>
    <dbReference type="NCBI Taxonomy" id="1217985"/>
    <lineage>
        <taxon>Bacteria</taxon>
        <taxon>Pseudomonadati</taxon>
        <taxon>Pseudomonadota</taxon>
        <taxon>Gammaproteobacteria</taxon>
        <taxon>Moraxellales</taxon>
        <taxon>Moraxellaceae</taxon>
        <taxon>Acinetobacter</taxon>
        <taxon>Acinetobacter calcoaceticus/baumannii complex</taxon>
    </lineage>
</organism>
<evidence type="ECO:0000256" key="3">
    <source>
        <dbReference type="SAM" id="Phobius"/>
    </source>
</evidence>
<evidence type="ECO:0000256" key="2">
    <source>
        <dbReference type="SAM" id="MobiDB-lite"/>
    </source>
</evidence>
<keyword evidence="1" id="KW-0175">Coiled coil</keyword>
<evidence type="ECO:0000256" key="1">
    <source>
        <dbReference type="SAM" id="Coils"/>
    </source>
</evidence>
<dbReference type="Pfam" id="PF05137">
    <property type="entry name" value="PilN"/>
    <property type="match status" value="1"/>
</dbReference>
<feature type="transmembrane region" description="Helical" evidence="3">
    <location>
        <begin position="21"/>
        <end position="43"/>
    </location>
</feature>
<feature type="region of interest" description="Disordered" evidence="2">
    <location>
        <begin position="195"/>
        <end position="219"/>
    </location>
</feature>
<dbReference type="InterPro" id="IPR007813">
    <property type="entry name" value="PilN"/>
</dbReference>
<keyword evidence="3" id="KW-0472">Membrane</keyword>
<evidence type="ECO:0000313" key="4">
    <source>
        <dbReference type="EMBL" id="ENV41809.1"/>
    </source>
</evidence>
<sequence>MATINLLPWREELREQRKKQFITLCFGVVVLGITTVFGGWFYFDHKLDDQEQANQLIKSTNQNLDQQLKALNGLQEQRDAIIERMKLIQNLQSQRPVVVRLVDELVRVTPPAMYLTKFSRVGDKFTIEGKAESPNTVAELLRNLESSPWYRNAFMNSFLANEDKKDKTASSLLPRVEDNYGSFVVTVDLGEMGVTTTNNDADKPAVAKDTGGSQMSQDELQELSLEQSASKKKKFNLDKFLQQFNTLDMNNYDS</sequence>
<dbReference type="PANTHER" id="PTHR40278:SF2">
    <property type="entry name" value="TYPE IV PILUS INNER MEMBRANE COMPONENT PILN"/>
    <property type="match status" value="1"/>
</dbReference>
<keyword evidence="3" id="KW-1133">Transmembrane helix</keyword>